<dbReference type="InterPro" id="IPR057326">
    <property type="entry name" value="KR_dom"/>
</dbReference>
<evidence type="ECO:0000313" key="24">
    <source>
        <dbReference type="Proteomes" id="UP000267251"/>
    </source>
</evidence>
<evidence type="ECO:0000313" key="23">
    <source>
        <dbReference type="EMBL" id="RKP12445.1"/>
    </source>
</evidence>
<keyword evidence="10" id="KW-0560">Oxidoreductase</keyword>
<dbReference type="Pfam" id="PF01575">
    <property type="entry name" value="MaoC_dehydratas"/>
    <property type="match status" value="1"/>
</dbReference>
<evidence type="ECO:0000256" key="13">
    <source>
        <dbReference type="ARBA" id="ARBA00023235"/>
    </source>
</evidence>
<evidence type="ECO:0000256" key="7">
    <source>
        <dbReference type="ARBA" id="ARBA00022737"/>
    </source>
</evidence>
<dbReference type="PANTHER" id="PTHR45024">
    <property type="entry name" value="DEHYDROGENASES, SHORT CHAIN"/>
    <property type="match status" value="1"/>
</dbReference>
<evidence type="ECO:0000256" key="1">
    <source>
        <dbReference type="ARBA" id="ARBA00004275"/>
    </source>
</evidence>
<dbReference type="Proteomes" id="UP000267251">
    <property type="component" value="Unassembled WGS sequence"/>
</dbReference>
<evidence type="ECO:0000256" key="3">
    <source>
        <dbReference type="ARBA" id="ARBA00006484"/>
    </source>
</evidence>
<protein>
    <recommendedName>
        <fullName evidence="19">Peroxisomal hydratase-dehydrogenase-epimerase</fullName>
        <ecNumber evidence="5">1.1.1.n12</ecNumber>
        <ecNumber evidence="6">4.2.1.119</ecNumber>
    </recommendedName>
    <alternativeName>
        <fullName evidence="20">Multifunctional beta-oxidation protein</fullName>
    </alternativeName>
</protein>
<keyword evidence="11" id="KW-0443">Lipid metabolism</keyword>
<evidence type="ECO:0000256" key="2">
    <source>
        <dbReference type="ARBA" id="ARBA00005005"/>
    </source>
</evidence>
<name>A0A4P9Y119_9FUNG</name>
<dbReference type="EC" id="1.1.1.n12" evidence="5"/>
<keyword evidence="24" id="KW-1185">Reference proteome</keyword>
<keyword evidence="15" id="KW-0511">Multifunctional enzyme</keyword>
<dbReference type="InterPro" id="IPR054357">
    <property type="entry name" value="MFE-2_N"/>
</dbReference>
<keyword evidence="13" id="KW-0413">Isomerase</keyword>
<dbReference type="InterPro" id="IPR002347">
    <property type="entry name" value="SDR_fam"/>
</dbReference>
<reference evidence="24" key="1">
    <citation type="journal article" date="2018" name="Nat. Microbiol.">
        <title>Leveraging single-cell genomics to expand the fungal tree of life.</title>
        <authorList>
            <person name="Ahrendt S.R."/>
            <person name="Quandt C.A."/>
            <person name="Ciobanu D."/>
            <person name="Clum A."/>
            <person name="Salamov A."/>
            <person name="Andreopoulos B."/>
            <person name="Cheng J.F."/>
            <person name="Woyke T."/>
            <person name="Pelin A."/>
            <person name="Henrissat B."/>
            <person name="Reynolds N.K."/>
            <person name="Benny G.L."/>
            <person name="Smith M.E."/>
            <person name="James T.Y."/>
            <person name="Grigoriev I.V."/>
        </authorList>
    </citation>
    <scope>NUCLEOTIDE SEQUENCE [LARGE SCALE GENOMIC DNA]</scope>
</reference>
<gene>
    <name evidence="23" type="ORF">BJ684DRAFT_21019</name>
</gene>
<comment type="function">
    <text evidence="18">Second trifunctional enzyme acting on the beta-oxidation pathway for fatty acids, possessing hydratase-dehydrogenase-epimerase activities. Converts trans-2-enoyl-CoA via D-3-hydroxyacyl-CoA to 3-ketoacyl-CoA.</text>
</comment>
<dbReference type="OrthoDB" id="3592703at2759"/>
<feature type="domain" description="Ketoreductase" evidence="22">
    <location>
        <begin position="9"/>
        <end position="197"/>
    </location>
</feature>
<keyword evidence="7" id="KW-0677">Repeat</keyword>
<accession>A0A4P9Y119</accession>
<evidence type="ECO:0000256" key="5">
    <source>
        <dbReference type="ARBA" id="ARBA00012456"/>
    </source>
</evidence>
<dbReference type="CDD" id="cd05353">
    <property type="entry name" value="hydroxyacyl-CoA-like_DH_SDR_c-like"/>
    <property type="match status" value="2"/>
</dbReference>
<evidence type="ECO:0000256" key="12">
    <source>
        <dbReference type="ARBA" id="ARBA00023140"/>
    </source>
</evidence>
<dbReference type="GO" id="GO:0005777">
    <property type="term" value="C:peroxisome"/>
    <property type="evidence" value="ECO:0007669"/>
    <property type="project" value="UniProtKB-SubCell"/>
</dbReference>
<dbReference type="Pfam" id="PF00106">
    <property type="entry name" value="adh_short"/>
    <property type="match status" value="2"/>
</dbReference>
<evidence type="ECO:0000256" key="16">
    <source>
        <dbReference type="ARBA" id="ARBA00029334"/>
    </source>
</evidence>
<dbReference type="Gene3D" id="3.40.50.720">
    <property type="entry name" value="NAD(P)-binding Rossmann-like Domain"/>
    <property type="match status" value="2"/>
</dbReference>
<dbReference type="GO" id="GO:0016853">
    <property type="term" value="F:isomerase activity"/>
    <property type="evidence" value="ECO:0007669"/>
    <property type="project" value="UniProtKB-KW"/>
</dbReference>
<evidence type="ECO:0000256" key="10">
    <source>
        <dbReference type="ARBA" id="ARBA00023002"/>
    </source>
</evidence>
<organism evidence="23 24">
    <name type="scientific">Piptocephalis cylindrospora</name>
    <dbReference type="NCBI Taxonomy" id="1907219"/>
    <lineage>
        <taxon>Eukaryota</taxon>
        <taxon>Fungi</taxon>
        <taxon>Fungi incertae sedis</taxon>
        <taxon>Zoopagomycota</taxon>
        <taxon>Zoopagomycotina</taxon>
        <taxon>Zoopagomycetes</taxon>
        <taxon>Zoopagales</taxon>
        <taxon>Piptocephalidaceae</taxon>
        <taxon>Piptocephalis</taxon>
    </lineage>
</organism>
<evidence type="ECO:0000256" key="15">
    <source>
        <dbReference type="ARBA" id="ARBA00023268"/>
    </source>
</evidence>
<keyword evidence="8" id="KW-0276">Fatty acid metabolism</keyword>
<keyword evidence="14" id="KW-0456">Lyase</keyword>
<dbReference type="InterPro" id="IPR036291">
    <property type="entry name" value="NAD(P)-bd_dom_sf"/>
</dbReference>
<comment type="similarity">
    <text evidence="3">Belongs to the short-chain dehydrogenases/reductases (SDR) family.</text>
</comment>
<evidence type="ECO:0000256" key="14">
    <source>
        <dbReference type="ARBA" id="ARBA00023239"/>
    </source>
</evidence>
<evidence type="ECO:0000256" key="11">
    <source>
        <dbReference type="ARBA" id="ARBA00023098"/>
    </source>
</evidence>
<dbReference type="SUPFAM" id="SSF54637">
    <property type="entry name" value="Thioesterase/thiol ester dehydrase-isomerase"/>
    <property type="match status" value="2"/>
</dbReference>
<dbReference type="EMBL" id="KZ988330">
    <property type="protein sequence ID" value="RKP12445.1"/>
    <property type="molecule type" value="Genomic_DNA"/>
</dbReference>
<evidence type="ECO:0000256" key="18">
    <source>
        <dbReference type="ARBA" id="ARBA00055743"/>
    </source>
</evidence>
<comment type="pathway">
    <text evidence="2">Lipid metabolism; fatty acid beta-oxidation.</text>
</comment>
<dbReference type="GO" id="GO:0006635">
    <property type="term" value="P:fatty acid beta-oxidation"/>
    <property type="evidence" value="ECO:0007669"/>
    <property type="project" value="UniProtKB-UniPathway"/>
</dbReference>
<evidence type="ECO:0000256" key="20">
    <source>
        <dbReference type="ARBA" id="ARBA00081853"/>
    </source>
</evidence>
<dbReference type="InterPro" id="IPR002539">
    <property type="entry name" value="MaoC-like_dom"/>
</dbReference>
<dbReference type="UniPathway" id="UPA00659"/>
<comment type="subcellular location">
    <subcellularLocation>
        <location evidence="1">Peroxisome</location>
    </subcellularLocation>
</comment>
<dbReference type="Gene3D" id="1.10.287.4290">
    <property type="match status" value="2"/>
</dbReference>
<dbReference type="SMART" id="SM00822">
    <property type="entry name" value="PKS_KR"/>
    <property type="match status" value="1"/>
</dbReference>
<dbReference type="Gene3D" id="3.10.129.10">
    <property type="entry name" value="Hotdog Thioesterase"/>
    <property type="match status" value="2"/>
</dbReference>
<evidence type="ECO:0000256" key="6">
    <source>
        <dbReference type="ARBA" id="ARBA00013156"/>
    </source>
</evidence>
<dbReference type="InterPro" id="IPR051687">
    <property type="entry name" value="Peroxisomal_Beta-Oxidation"/>
</dbReference>
<dbReference type="EC" id="4.2.1.119" evidence="6"/>
<dbReference type="PROSITE" id="PS00061">
    <property type="entry name" value="ADH_SHORT"/>
    <property type="match status" value="2"/>
</dbReference>
<evidence type="ECO:0000259" key="22">
    <source>
        <dbReference type="SMART" id="SM00822"/>
    </source>
</evidence>
<feature type="region of interest" description="Disordered" evidence="21">
    <location>
        <begin position="777"/>
        <end position="798"/>
    </location>
</feature>
<dbReference type="PANTHER" id="PTHR45024:SF2">
    <property type="entry name" value="SCP2 DOMAIN-CONTAINING PROTEIN"/>
    <property type="match status" value="1"/>
</dbReference>
<dbReference type="GO" id="GO:0018812">
    <property type="term" value="F:3-hydroxyacyl-CoA dehydratase activity"/>
    <property type="evidence" value="ECO:0007669"/>
    <property type="project" value="UniProtKB-EC"/>
</dbReference>
<keyword evidence="12" id="KW-0576">Peroxisome</keyword>
<sequence length="929" mass="99474">MPDIRYDDRVVLVTGAGGGLGKAYALFFASRGAAVVVNDLGVSRSGDGHSSKAADVVVDEIVRAGGKAVANYDSVNDGDRLVDTALKAFGRLDIIINNAGILRDKSFSRMTDQDWDLIQEVHLRGSYKVTKAAWETFRKQKYGRIIMTASAAGIYGNYGQANYSSAKLALASLGFTLAREGAKYNILCNTIAPVAASRMTESVMPPEFLPALKPEFVTGLVGLLCHDSSNESGGLFEVGAGWAGKLRWERSQGRVFKADPTTFTPTAVASAWEEITEITPAKPPVYPESMADTDWVGLLERAKEQTSNPSTGSNKPEVRFDDRVVIVTGAGNGLGRAYALLFGSLGASVVVNDLGKEVAMAVVETIRKAGGKAVGNFDSVEDGDKVVDTAIKAFGRVDVLINNAGILRDKSFVRMTDQDWDLVQKVHLRGTYKVTKAAWPYMIKQGYGRIVNTASAVGLYGNFGQANYSSAKLGILGLSNTLAIEGAKAGILVNTIAPNAGTAMTATIMPPELVEMLKPDYVAPLVGYLASESTSSTGGIFEVGSCWIARCRWQRAAGAGFPVDHGPPTPEMVAAQWDEVVSFDGPRPPTYPTTTVESIQGVIENYMKRAKAAGGKGKKASGEGDGPKVDVEKIKKAQTPPGDFTYTDREIILYALGLGATRKELPWVYELDDHFTPLPTFAVIPGMEQVEAVISSGVLPDFNPMMLLHGEQFLELSRPFPTEGTIECTARVLDMVDKGKAAAVTIGVHMKVKGESADLAYGESTLFIRGIGGFGGPTKRGPETRPEAIATNNPPNREPDAIVKECTSEDQAALYRLSGDRNPLHLDPGMSAMGGFEVPILHGLCTYGIAGKHITKAMCNGDATRMRGIKARFAKHVFPGETLETRMWKEPAGSGRTKVIFQVRVVERDVLAITHAAATIESDSGKARL</sequence>
<comment type="subunit">
    <text evidence="4">Monomer.</text>
</comment>
<proteinExistence type="inferred from homology"/>
<dbReference type="CDD" id="cd03448">
    <property type="entry name" value="HDE_HSD"/>
    <property type="match status" value="1"/>
</dbReference>
<evidence type="ECO:0000256" key="17">
    <source>
        <dbReference type="ARBA" id="ARBA00052025"/>
    </source>
</evidence>
<dbReference type="AlphaFoldDB" id="A0A4P9Y119"/>
<evidence type="ECO:0000256" key="19">
    <source>
        <dbReference type="ARBA" id="ARBA00073871"/>
    </source>
</evidence>
<evidence type="ECO:0000256" key="4">
    <source>
        <dbReference type="ARBA" id="ARBA00011245"/>
    </source>
</evidence>
<dbReference type="InterPro" id="IPR029069">
    <property type="entry name" value="HotDog_dom_sf"/>
</dbReference>
<evidence type="ECO:0000256" key="8">
    <source>
        <dbReference type="ARBA" id="ARBA00022832"/>
    </source>
</evidence>
<comment type="catalytic activity">
    <reaction evidence="17">
        <text>a (3R)-3-hydroxyacyl-CoA + NAD(+) = a 3-oxoacyl-CoA + NADH + H(+)</text>
        <dbReference type="Rhea" id="RHEA:32711"/>
        <dbReference type="ChEBI" id="CHEBI:15378"/>
        <dbReference type="ChEBI" id="CHEBI:57319"/>
        <dbReference type="ChEBI" id="CHEBI:57540"/>
        <dbReference type="ChEBI" id="CHEBI:57945"/>
        <dbReference type="ChEBI" id="CHEBI:90726"/>
        <dbReference type="EC" id="1.1.1.n12"/>
    </reaction>
</comment>
<comment type="catalytic activity">
    <reaction evidence="16">
        <text>a (3R)-3-hydroxyacyl-CoA = a (2E)-enoyl-CoA + H2O</text>
        <dbReference type="Rhea" id="RHEA:26526"/>
        <dbReference type="ChEBI" id="CHEBI:15377"/>
        <dbReference type="ChEBI" id="CHEBI:57319"/>
        <dbReference type="ChEBI" id="CHEBI:58856"/>
        <dbReference type="EC" id="4.2.1.119"/>
    </reaction>
</comment>
<dbReference type="PRINTS" id="PR00081">
    <property type="entry name" value="GDHRDH"/>
</dbReference>
<keyword evidence="9" id="KW-0521">NADP</keyword>
<dbReference type="GO" id="GO:0016491">
    <property type="term" value="F:oxidoreductase activity"/>
    <property type="evidence" value="ECO:0007669"/>
    <property type="project" value="UniProtKB-KW"/>
</dbReference>
<dbReference type="SUPFAM" id="SSF51735">
    <property type="entry name" value="NAD(P)-binding Rossmann-fold domains"/>
    <property type="match status" value="2"/>
</dbReference>
<dbReference type="PRINTS" id="PR00080">
    <property type="entry name" value="SDRFAMILY"/>
</dbReference>
<dbReference type="FunFam" id="3.40.50.720:FF:000185">
    <property type="entry name" value="peroxisomal multifunctional enzyme type 2"/>
    <property type="match status" value="1"/>
</dbReference>
<dbReference type="Pfam" id="PF22622">
    <property type="entry name" value="MFE-2_hydrat-2_N"/>
    <property type="match status" value="1"/>
</dbReference>
<evidence type="ECO:0000256" key="9">
    <source>
        <dbReference type="ARBA" id="ARBA00022857"/>
    </source>
</evidence>
<dbReference type="FunFam" id="3.40.50.720:FF:000410">
    <property type="entry name" value="Peroxisomal multifunctional beta-oxidation protein"/>
    <property type="match status" value="1"/>
</dbReference>
<evidence type="ECO:0000256" key="21">
    <source>
        <dbReference type="SAM" id="MobiDB-lite"/>
    </source>
</evidence>
<dbReference type="InterPro" id="IPR020904">
    <property type="entry name" value="Sc_DH/Rdtase_CS"/>
</dbReference>